<dbReference type="EMBL" id="CM047738">
    <property type="protein sequence ID" value="KAJ0045317.1"/>
    <property type="molecule type" value="Genomic_DNA"/>
</dbReference>
<gene>
    <name evidence="1" type="ORF">Pint_06588</name>
</gene>
<proteinExistence type="predicted"/>
<comment type="caution">
    <text evidence="1">The sequence shown here is derived from an EMBL/GenBank/DDBJ whole genome shotgun (WGS) entry which is preliminary data.</text>
</comment>
<organism evidence="1 2">
    <name type="scientific">Pistacia integerrima</name>
    <dbReference type="NCBI Taxonomy" id="434235"/>
    <lineage>
        <taxon>Eukaryota</taxon>
        <taxon>Viridiplantae</taxon>
        <taxon>Streptophyta</taxon>
        <taxon>Embryophyta</taxon>
        <taxon>Tracheophyta</taxon>
        <taxon>Spermatophyta</taxon>
        <taxon>Magnoliopsida</taxon>
        <taxon>eudicotyledons</taxon>
        <taxon>Gunneridae</taxon>
        <taxon>Pentapetalae</taxon>
        <taxon>rosids</taxon>
        <taxon>malvids</taxon>
        <taxon>Sapindales</taxon>
        <taxon>Anacardiaceae</taxon>
        <taxon>Pistacia</taxon>
    </lineage>
</organism>
<accession>A0ACC0Z202</accession>
<dbReference type="Proteomes" id="UP001163603">
    <property type="component" value="Chromosome 3"/>
</dbReference>
<reference evidence="2" key="1">
    <citation type="journal article" date="2023" name="G3 (Bethesda)">
        <title>Genome assembly and association tests identify interacting loci associated with vigor, precocity, and sex in interspecific pistachio rootstocks.</title>
        <authorList>
            <person name="Palmer W."/>
            <person name="Jacygrad E."/>
            <person name="Sagayaradj S."/>
            <person name="Cavanaugh K."/>
            <person name="Han R."/>
            <person name="Bertier L."/>
            <person name="Beede B."/>
            <person name="Kafkas S."/>
            <person name="Golino D."/>
            <person name="Preece J."/>
            <person name="Michelmore R."/>
        </authorList>
    </citation>
    <scope>NUCLEOTIDE SEQUENCE [LARGE SCALE GENOMIC DNA]</scope>
</reference>
<keyword evidence="2" id="KW-1185">Reference proteome</keyword>
<protein>
    <submittedName>
        <fullName evidence="1">Uncharacterized protein</fullName>
    </submittedName>
</protein>
<name>A0ACC0Z202_9ROSI</name>
<sequence>MSTSNVSDHNLHTRLDDENYKTCVNYSTNFLPSGGIPFRDKDDNTSVLLVFMLQVILAFVTSRLVYFVLRPLKQPYFVCNVLSGIILGPFGFDPSQKFLDTVFPPREMVVVNSLSMLGGIYFIFIVTMKMDLKRILRIAKNAWKGDIRNRTQHVCIDIHDNLHFMIGNAVDYKENAGGATH</sequence>
<evidence type="ECO:0000313" key="2">
    <source>
        <dbReference type="Proteomes" id="UP001163603"/>
    </source>
</evidence>
<evidence type="ECO:0000313" key="1">
    <source>
        <dbReference type="EMBL" id="KAJ0045317.1"/>
    </source>
</evidence>